<gene>
    <name evidence="2" type="ORF">SAMN02745164_02095</name>
</gene>
<dbReference type="InterPro" id="IPR045886">
    <property type="entry name" value="ThiF/MoeB/HesA"/>
</dbReference>
<dbReference type="RefSeq" id="WP_072865977.1">
    <property type="nucleotide sequence ID" value="NZ_FQUI01000052.1"/>
</dbReference>
<keyword evidence="2" id="KW-0548">Nucleotidyltransferase</keyword>
<dbReference type="Proteomes" id="UP000184334">
    <property type="component" value="Unassembled WGS sequence"/>
</dbReference>
<organism evidence="2 3">
    <name type="scientific">Marinitoga hydrogenitolerans (strain DSM 16785 / JCM 12826 / AT1271)</name>
    <dbReference type="NCBI Taxonomy" id="1122195"/>
    <lineage>
        <taxon>Bacteria</taxon>
        <taxon>Thermotogati</taxon>
        <taxon>Thermotogota</taxon>
        <taxon>Thermotogae</taxon>
        <taxon>Petrotogales</taxon>
        <taxon>Petrotogaceae</taxon>
        <taxon>Marinitoga</taxon>
    </lineage>
</organism>
<evidence type="ECO:0000313" key="3">
    <source>
        <dbReference type="Proteomes" id="UP000184334"/>
    </source>
</evidence>
<accession>A0A1M5A410</accession>
<dbReference type="OrthoDB" id="9804286at2"/>
<protein>
    <submittedName>
        <fullName evidence="2">Molybdopterin or thiamine biosynthesis adenylyltransferase</fullName>
    </submittedName>
</protein>
<sequence>MINILRYNRHVKLYKNFEKIRESKVLVAGAGGLGCNVLMHLSRLGVGELYIYDDGIVDMPDLNRQILYDIEDLGKTKVFVAKEKLNKINPYIKIHIFNEKITNKTTLPDVNVAIDCFDNFESRKILDKKIHEKKIPLIHGGVERFFGQVTDIIPGKTKTLREILGNIKDSKEIKLVVPYSVSIIASIQVSETMKLIFEDYENMLINKMLIVDLYFNSFEVIELK</sequence>
<dbReference type="InterPro" id="IPR035985">
    <property type="entry name" value="Ubiquitin-activating_enz"/>
</dbReference>
<feature type="domain" description="THIF-type NAD/FAD binding fold" evidence="1">
    <location>
        <begin position="15"/>
        <end position="223"/>
    </location>
</feature>
<keyword evidence="3" id="KW-1185">Reference proteome</keyword>
<evidence type="ECO:0000313" key="2">
    <source>
        <dbReference type="EMBL" id="SHF25049.1"/>
    </source>
</evidence>
<dbReference type="Gene3D" id="3.40.50.720">
    <property type="entry name" value="NAD(P)-binding Rossmann-like Domain"/>
    <property type="match status" value="1"/>
</dbReference>
<dbReference type="GO" id="GO:0016779">
    <property type="term" value="F:nucleotidyltransferase activity"/>
    <property type="evidence" value="ECO:0007669"/>
    <property type="project" value="UniProtKB-KW"/>
</dbReference>
<proteinExistence type="predicted"/>
<name>A0A1M5A410_MARH1</name>
<dbReference type="GO" id="GO:0008641">
    <property type="term" value="F:ubiquitin-like modifier activating enzyme activity"/>
    <property type="evidence" value="ECO:0007669"/>
    <property type="project" value="InterPro"/>
</dbReference>
<dbReference type="GO" id="GO:0004792">
    <property type="term" value="F:thiosulfate-cyanide sulfurtransferase activity"/>
    <property type="evidence" value="ECO:0007669"/>
    <property type="project" value="TreeGrafter"/>
</dbReference>
<dbReference type="Pfam" id="PF00899">
    <property type="entry name" value="ThiF"/>
    <property type="match status" value="1"/>
</dbReference>
<reference evidence="2" key="1">
    <citation type="submission" date="2016-11" db="EMBL/GenBank/DDBJ databases">
        <authorList>
            <person name="Varghese N."/>
            <person name="Submissions S."/>
        </authorList>
    </citation>
    <scope>NUCLEOTIDE SEQUENCE [LARGE SCALE GENOMIC DNA]</scope>
    <source>
        <strain evidence="2">DSM 16785</strain>
    </source>
</reference>
<evidence type="ECO:0000259" key="1">
    <source>
        <dbReference type="Pfam" id="PF00899"/>
    </source>
</evidence>
<comment type="caution">
    <text evidence="2">The sequence shown here is derived from an EMBL/GenBank/DDBJ whole genome shotgun (WGS) entry which is preliminary data.</text>
</comment>
<dbReference type="GO" id="GO:0005737">
    <property type="term" value="C:cytoplasm"/>
    <property type="evidence" value="ECO:0007669"/>
    <property type="project" value="TreeGrafter"/>
</dbReference>
<dbReference type="STRING" id="1122195.SAMN02745164_02095"/>
<dbReference type="CDD" id="cd00757">
    <property type="entry name" value="ThiF_MoeB_HesA_family"/>
    <property type="match status" value="1"/>
</dbReference>
<dbReference type="SUPFAM" id="SSF69572">
    <property type="entry name" value="Activating enzymes of the ubiquitin-like proteins"/>
    <property type="match status" value="1"/>
</dbReference>
<dbReference type="InterPro" id="IPR000594">
    <property type="entry name" value="ThiF_NAD_FAD-bd"/>
</dbReference>
<dbReference type="PROSITE" id="PS51257">
    <property type="entry name" value="PROKAR_LIPOPROTEIN"/>
    <property type="match status" value="1"/>
</dbReference>
<dbReference type="PANTHER" id="PTHR10953">
    <property type="entry name" value="UBIQUITIN-ACTIVATING ENZYME E1"/>
    <property type="match status" value="1"/>
</dbReference>
<dbReference type="EMBL" id="FQUI01000052">
    <property type="protein sequence ID" value="SHF25049.1"/>
    <property type="molecule type" value="Genomic_DNA"/>
</dbReference>
<keyword evidence="2" id="KW-0808">Transferase</keyword>
<dbReference type="PANTHER" id="PTHR10953:SF102">
    <property type="entry name" value="ADENYLYLTRANSFERASE AND SULFURTRANSFERASE MOCS3"/>
    <property type="match status" value="1"/>
</dbReference>
<dbReference type="AlphaFoldDB" id="A0A1M5A410"/>